<dbReference type="EMBL" id="LN714483">
    <property type="protein sequence ID" value="CEL67512.1"/>
    <property type="molecule type" value="Genomic_DNA"/>
</dbReference>
<feature type="domain" description="EF-hand" evidence="3">
    <location>
        <begin position="145"/>
        <end position="180"/>
    </location>
</feature>
<feature type="compositionally biased region" description="Basic and acidic residues" evidence="2">
    <location>
        <begin position="822"/>
        <end position="832"/>
    </location>
</feature>
<evidence type="ECO:0000259" key="3">
    <source>
        <dbReference type="PROSITE" id="PS50222"/>
    </source>
</evidence>
<feature type="compositionally biased region" description="Low complexity" evidence="2">
    <location>
        <begin position="803"/>
        <end position="814"/>
    </location>
</feature>
<dbReference type="GO" id="GO:0005509">
    <property type="term" value="F:calcium ion binding"/>
    <property type="evidence" value="ECO:0007669"/>
    <property type="project" value="InterPro"/>
</dbReference>
<dbReference type="PANTHER" id="PTHR43028">
    <property type="entry name" value="3'(2'),5'-BISPHOSPHATE NUCLEOTIDASE 1"/>
    <property type="match status" value="1"/>
</dbReference>
<sequence length="1047" mass="114442">MGQAFSTANVSFCRTDIPVSVLDTLGGWDYDRICSAWASLITSDEAHTAADGTPQIFLADLAKLQRITGLSKSDAEQIGRLFSIRTYSTSAASPTYTTTSSIGASNHRTVETCRRLSTGVSSDAHGAVYPMLEILMVAVVLGNLHRLTKLSLIFSLFDVKGEGRLSEAEFFLMCYFVFRGLAKAVKRPIPGYASIEPLVHSTFDDLQNAQCGGKHVTVVNCGSGGQHEEADTQEGLREGVSEGDICGGPRKTASGSIARNTSRRTSHEEAERSTALVEQLFAERQASRSREMCCRREMTIGEFIKLTLKPGSAIDIIFKGMHGDCTLSIASNLAFRHSHQFQTRLFQNVFLVHQWLQGKAPDRISNGHIRLTDLVAVCLDLAEKSAEIVREVYNVIATDKRMALQGMVHIEVAPACEPGTLGNQTTPLQGASNVDLVAGDGDDETLRAEKATSMSKTGRRKIPAYILTDILVDHHIRRQLRHWWPQLRVESAFDTFPEKRLVFKKLMDVFSSRLFGSPVCGASLLKCRITSAEELKIRSVIQGGHEPWIEFAVTQGYDSGRGPPIRVLGEAKTKPLIAAAEDGSVDWNEELDIELPDVRDNYYLILTVKCNASDSDVVTVGRGSMLLSDLDAKDHWTDTIFHITPSSSPAVYFTSESPRIGCSLLLERASLSASPGAIVECSPSRLNGLDMHVRDVVHIDDCTVSLHLENGHHSFSTSDASDMSSVAISIGIAYQGKPVAGIAYFPFSESQSLVGFTEYGTLSPVFWKDPTTSQIEVPARPSKYSSKRHSFFQRSRYSSHPFGSISGDSGSNSGKVTSNGDIGRRVSRDSLESSKMIQGSTVAGNKISQQVYSLIPSPPRLSTRRRRSTGETCLASHLPGALETRKSLGLRRIPTHSRCILPTGNVPISLRFLDAKEFFLSPKEKTYSRERPILLSSGKGVLDRVQPLLKHSAKAPTVETAAGIPLKVARLVKGEADIAVEFDVGRLWSLCGSDALLRAVGGCLIDENGEELIYNDLLSKCAPKTMLAVVNRALLHDTFLQHNRPEI</sequence>
<dbReference type="EC" id="3.1.3.7" evidence="1"/>
<dbReference type="Gene3D" id="3.40.190.80">
    <property type="match status" value="1"/>
</dbReference>
<gene>
    <name evidence="4" type="ORF">BN1204_033110</name>
</gene>
<organism evidence="4">
    <name type="scientific">Neospora caninum (strain Liverpool)</name>
    <dbReference type="NCBI Taxonomy" id="572307"/>
    <lineage>
        <taxon>Eukaryota</taxon>
        <taxon>Sar</taxon>
        <taxon>Alveolata</taxon>
        <taxon>Apicomplexa</taxon>
        <taxon>Conoidasida</taxon>
        <taxon>Coccidia</taxon>
        <taxon>Eucoccidiorida</taxon>
        <taxon>Eimeriorina</taxon>
        <taxon>Sarcocystidae</taxon>
        <taxon>Neospora</taxon>
    </lineage>
</organism>
<name>A0A0F7UGX8_NEOCL</name>
<evidence type="ECO:0000256" key="1">
    <source>
        <dbReference type="ARBA" id="ARBA00012633"/>
    </source>
</evidence>
<proteinExistence type="predicted"/>
<dbReference type="InterPro" id="IPR002048">
    <property type="entry name" value="EF_hand_dom"/>
</dbReference>
<feature type="region of interest" description="Disordered" evidence="2">
    <location>
        <begin position="853"/>
        <end position="876"/>
    </location>
</feature>
<evidence type="ECO:0000313" key="4">
    <source>
        <dbReference type="EMBL" id="CEL67512.1"/>
    </source>
</evidence>
<feature type="region of interest" description="Disordered" evidence="2">
    <location>
        <begin position="802"/>
        <end position="839"/>
    </location>
</feature>
<feature type="region of interest" description="Disordered" evidence="2">
    <location>
        <begin position="226"/>
        <end position="270"/>
    </location>
</feature>
<dbReference type="GO" id="GO:0008441">
    <property type="term" value="F:3'(2'),5'-bisphosphate nucleotidase activity"/>
    <property type="evidence" value="ECO:0007669"/>
    <property type="project" value="UniProtKB-EC"/>
</dbReference>
<dbReference type="PANTHER" id="PTHR43028:SF5">
    <property type="entry name" value="3'(2'),5'-BISPHOSPHATE NUCLEOTIDASE 1"/>
    <property type="match status" value="1"/>
</dbReference>
<dbReference type="AlphaFoldDB" id="A0A0F7UGX8"/>
<dbReference type="PROSITE" id="PS50222">
    <property type="entry name" value="EF_HAND_2"/>
    <property type="match status" value="1"/>
</dbReference>
<feature type="compositionally biased region" description="Basic and acidic residues" evidence="2">
    <location>
        <begin position="226"/>
        <end position="240"/>
    </location>
</feature>
<accession>A0A0F7UGX8</accession>
<reference evidence="4" key="1">
    <citation type="journal article" date="2015" name="PLoS ONE">
        <title>Comprehensive Evaluation of Toxoplasma gondii VEG and Neospora caninum LIV Genomes with Tachyzoite Stage Transcriptome and Proteome Defines Novel Transcript Features.</title>
        <authorList>
            <person name="Ramaprasad A."/>
            <person name="Mourier T."/>
            <person name="Naeem R."/>
            <person name="Malas T.B."/>
            <person name="Moussa E."/>
            <person name="Panigrahi A."/>
            <person name="Vermont S.J."/>
            <person name="Otto T.D."/>
            <person name="Wastling J."/>
            <person name="Pain A."/>
        </authorList>
    </citation>
    <scope>NUCLEOTIDE SEQUENCE</scope>
    <source>
        <strain evidence="4">Liverpool</strain>
    </source>
</reference>
<evidence type="ECO:0000256" key="2">
    <source>
        <dbReference type="SAM" id="MobiDB-lite"/>
    </source>
</evidence>
<dbReference type="SUPFAM" id="SSF56655">
    <property type="entry name" value="Carbohydrate phosphatase"/>
    <property type="match status" value="1"/>
</dbReference>
<dbReference type="InterPro" id="IPR050725">
    <property type="entry name" value="CysQ/Inositol_MonoPase"/>
</dbReference>
<protein>
    <recommendedName>
        <fullName evidence="1">3'(2'),5'-bisphosphate nucleotidase</fullName>
        <ecNumber evidence="1">3.1.3.7</ecNumber>
    </recommendedName>
</protein>